<feature type="domain" description="Cupin type-1" evidence="1">
    <location>
        <begin position="83"/>
        <end position="172"/>
    </location>
</feature>
<dbReference type="Pfam" id="PF00190">
    <property type="entry name" value="Cupin_1"/>
    <property type="match status" value="1"/>
</dbReference>
<gene>
    <name evidence="2" type="ORF">METZ01_LOCUS465453</name>
</gene>
<proteinExistence type="predicted"/>
<feature type="non-terminal residue" evidence="2">
    <location>
        <position position="1"/>
    </location>
</feature>
<sequence>VRIGILSVLTIILATSPVQTQGLQDVPFATDITVEEIEAVTAAIGNIPDEQIKVAAISQGNVAVGVLHRDRLENTGGPAAGLVHREVSEVYYMLSGSGTLVTGGNVSAGQDFPANINIVSVLVGPSFRATSEGGRSRQISEGDVVVIPAGVFHAWSEIPDHVTYLSIRPDPNGVLPAGYVHPVIGGPPEN</sequence>
<dbReference type="InterPro" id="IPR014710">
    <property type="entry name" value="RmlC-like_jellyroll"/>
</dbReference>
<dbReference type="EMBL" id="UINC01195845">
    <property type="protein sequence ID" value="SVE12599.1"/>
    <property type="molecule type" value="Genomic_DNA"/>
</dbReference>
<evidence type="ECO:0000259" key="1">
    <source>
        <dbReference type="Pfam" id="PF00190"/>
    </source>
</evidence>
<dbReference type="InterPro" id="IPR011051">
    <property type="entry name" value="RmlC_Cupin_sf"/>
</dbReference>
<protein>
    <recommendedName>
        <fullName evidence="1">Cupin type-1 domain-containing protein</fullName>
    </recommendedName>
</protein>
<dbReference type="InterPro" id="IPR006045">
    <property type="entry name" value="Cupin_1"/>
</dbReference>
<dbReference type="SUPFAM" id="SSF51182">
    <property type="entry name" value="RmlC-like cupins"/>
    <property type="match status" value="1"/>
</dbReference>
<dbReference type="Gene3D" id="2.60.120.10">
    <property type="entry name" value="Jelly Rolls"/>
    <property type="match status" value="1"/>
</dbReference>
<organism evidence="2">
    <name type="scientific">marine metagenome</name>
    <dbReference type="NCBI Taxonomy" id="408172"/>
    <lineage>
        <taxon>unclassified sequences</taxon>
        <taxon>metagenomes</taxon>
        <taxon>ecological metagenomes</taxon>
    </lineage>
</organism>
<reference evidence="2" key="1">
    <citation type="submission" date="2018-05" db="EMBL/GenBank/DDBJ databases">
        <authorList>
            <person name="Lanie J.A."/>
            <person name="Ng W.-L."/>
            <person name="Kazmierczak K.M."/>
            <person name="Andrzejewski T.M."/>
            <person name="Davidsen T.M."/>
            <person name="Wayne K.J."/>
            <person name="Tettelin H."/>
            <person name="Glass J.I."/>
            <person name="Rusch D."/>
            <person name="Podicherti R."/>
            <person name="Tsui H.-C.T."/>
            <person name="Winkler M.E."/>
        </authorList>
    </citation>
    <scope>NUCLEOTIDE SEQUENCE</scope>
</reference>
<name>A0A383AYK0_9ZZZZ</name>
<accession>A0A383AYK0</accession>
<dbReference type="AlphaFoldDB" id="A0A383AYK0"/>
<evidence type="ECO:0000313" key="2">
    <source>
        <dbReference type="EMBL" id="SVE12599.1"/>
    </source>
</evidence>